<dbReference type="Gene3D" id="3.40.850.10">
    <property type="entry name" value="Kinesin motor domain"/>
    <property type="match status" value="1"/>
</dbReference>
<dbReference type="Pfam" id="PF16796">
    <property type="entry name" value="Microtub_bd"/>
    <property type="match status" value="1"/>
</dbReference>
<feature type="coiled-coil region" evidence="3">
    <location>
        <begin position="40"/>
        <end position="67"/>
    </location>
</feature>
<dbReference type="SUPFAM" id="SSF52540">
    <property type="entry name" value="P-loop containing nucleoside triphosphate hydrolases"/>
    <property type="match status" value="1"/>
</dbReference>
<gene>
    <name evidence="5" type="ORF">Syun_015397</name>
</gene>
<organism evidence="5 6">
    <name type="scientific">Stephania yunnanensis</name>
    <dbReference type="NCBI Taxonomy" id="152371"/>
    <lineage>
        <taxon>Eukaryota</taxon>
        <taxon>Viridiplantae</taxon>
        <taxon>Streptophyta</taxon>
        <taxon>Embryophyta</taxon>
        <taxon>Tracheophyta</taxon>
        <taxon>Spermatophyta</taxon>
        <taxon>Magnoliopsida</taxon>
        <taxon>Ranunculales</taxon>
        <taxon>Menispermaceae</taxon>
        <taxon>Menispermoideae</taxon>
        <taxon>Cissampelideae</taxon>
        <taxon>Stephania</taxon>
    </lineage>
</organism>
<comment type="similarity">
    <text evidence="2">Belongs to the TRAFAC class myosin-kinesin ATPase superfamily. Kinesin family.</text>
</comment>
<sequence>MDISLRETVRDFVERDGISLRRCGISLRGIGISLRETVIFSSQAEQIRLLQRKVEAANDKLQMTDLNTTESRTEFEEQKRLAWDLQNRQRHQFSFDKVFNPEESQEEVFAEISQLVQNVVDGHKVCVFAYGQTGSGKTYTMMGENFRCHEQLVFSLWYVL</sequence>
<keyword evidence="2" id="KW-0067">ATP-binding</keyword>
<comment type="caution">
    <text evidence="5">The sequence shown here is derived from an EMBL/GenBank/DDBJ whole genome shotgun (WGS) entry which is preliminary data.</text>
</comment>
<reference evidence="5 6" key="1">
    <citation type="submission" date="2024-01" db="EMBL/GenBank/DDBJ databases">
        <title>Genome assemblies of Stephania.</title>
        <authorList>
            <person name="Yang L."/>
        </authorList>
    </citation>
    <scope>NUCLEOTIDE SEQUENCE [LARGE SCALE GENOMIC DNA]</scope>
    <source>
        <strain evidence="5">YNDBR</strain>
        <tissue evidence="5">Leaf</tissue>
    </source>
</reference>
<evidence type="ECO:0000256" key="3">
    <source>
        <dbReference type="SAM" id="Coils"/>
    </source>
</evidence>
<dbReference type="EMBL" id="JBBNAF010000006">
    <property type="protein sequence ID" value="KAK9136067.1"/>
    <property type="molecule type" value="Genomic_DNA"/>
</dbReference>
<dbReference type="PROSITE" id="PS50067">
    <property type="entry name" value="KINESIN_MOTOR_2"/>
    <property type="match status" value="1"/>
</dbReference>
<keyword evidence="3" id="KW-0175">Coiled coil</keyword>
<dbReference type="InterPro" id="IPR036961">
    <property type="entry name" value="Kinesin_motor_dom_sf"/>
</dbReference>
<accession>A0AAP0JNF8</accession>
<dbReference type="GO" id="GO:0003777">
    <property type="term" value="F:microtubule motor activity"/>
    <property type="evidence" value="ECO:0007669"/>
    <property type="project" value="InterPro"/>
</dbReference>
<keyword evidence="2" id="KW-0547">Nucleotide-binding</keyword>
<evidence type="ECO:0000259" key="4">
    <source>
        <dbReference type="PROSITE" id="PS50067"/>
    </source>
</evidence>
<keyword evidence="1 2" id="KW-0505">Motor protein</keyword>
<dbReference type="GO" id="GO:0008017">
    <property type="term" value="F:microtubule binding"/>
    <property type="evidence" value="ECO:0007669"/>
    <property type="project" value="InterPro"/>
</dbReference>
<evidence type="ECO:0000313" key="6">
    <source>
        <dbReference type="Proteomes" id="UP001420932"/>
    </source>
</evidence>
<evidence type="ECO:0000256" key="1">
    <source>
        <dbReference type="ARBA" id="ARBA00023175"/>
    </source>
</evidence>
<dbReference type="PANTHER" id="PTHR47972:SF46">
    <property type="entry name" value="KINESIN-LIKE PROTEIN"/>
    <property type="match status" value="1"/>
</dbReference>
<feature type="binding site" evidence="2">
    <location>
        <begin position="131"/>
        <end position="138"/>
    </location>
    <ligand>
        <name>ATP</name>
        <dbReference type="ChEBI" id="CHEBI:30616"/>
    </ligand>
</feature>
<dbReference type="GO" id="GO:0005524">
    <property type="term" value="F:ATP binding"/>
    <property type="evidence" value="ECO:0007669"/>
    <property type="project" value="UniProtKB-UniRule"/>
</dbReference>
<evidence type="ECO:0000313" key="5">
    <source>
        <dbReference type="EMBL" id="KAK9136067.1"/>
    </source>
</evidence>
<evidence type="ECO:0000256" key="2">
    <source>
        <dbReference type="PROSITE-ProRule" id="PRU00283"/>
    </source>
</evidence>
<name>A0AAP0JNF8_9MAGN</name>
<keyword evidence="6" id="KW-1185">Reference proteome</keyword>
<proteinExistence type="inferred from homology"/>
<dbReference type="Proteomes" id="UP001420932">
    <property type="component" value="Unassembled WGS sequence"/>
</dbReference>
<dbReference type="InterPro" id="IPR027640">
    <property type="entry name" value="Kinesin-like_fam"/>
</dbReference>
<dbReference type="InterPro" id="IPR027417">
    <property type="entry name" value="P-loop_NTPase"/>
</dbReference>
<dbReference type="InterPro" id="IPR031852">
    <property type="entry name" value="Vik1/Cik1_MT-bd"/>
</dbReference>
<dbReference type="AlphaFoldDB" id="A0AAP0JNF8"/>
<dbReference type="PANTHER" id="PTHR47972">
    <property type="entry name" value="KINESIN-LIKE PROTEIN KLP-3"/>
    <property type="match status" value="1"/>
</dbReference>
<dbReference type="GO" id="GO:0007018">
    <property type="term" value="P:microtubule-based movement"/>
    <property type="evidence" value="ECO:0007669"/>
    <property type="project" value="InterPro"/>
</dbReference>
<dbReference type="InterPro" id="IPR001752">
    <property type="entry name" value="Kinesin_motor_dom"/>
</dbReference>
<feature type="domain" description="Kinesin motor" evidence="4">
    <location>
        <begin position="46"/>
        <end position="160"/>
    </location>
</feature>
<protein>
    <recommendedName>
        <fullName evidence="4">Kinesin motor domain-containing protein</fullName>
    </recommendedName>
</protein>